<evidence type="ECO:0000313" key="2">
    <source>
        <dbReference type="EMBL" id="KAK6151149.1"/>
    </source>
</evidence>
<dbReference type="PANTHER" id="PTHR36765">
    <property type="entry name" value="EXPRESSED PROTEIN"/>
    <property type="match status" value="1"/>
</dbReference>
<dbReference type="PANTHER" id="PTHR36765:SF1">
    <property type="entry name" value="EXPRESSED PROTEIN"/>
    <property type="match status" value="1"/>
</dbReference>
<dbReference type="EMBL" id="JABTTQ020000008">
    <property type="protein sequence ID" value="KAK6151149.1"/>
    <property type="molecule type" value="Genomic_DNA"/>
</dbReference>
<proteinExistence type="predicted"/>
<name>A0ABR0WVI4_REHGL</name>
<keyword evidence="3" id="KW-1185">Reference proteome</keyword>
<reference evidence="2 3" key="1">
    <citation type="journal article" date="2021" name="Comput. Struct. Biotechnol. J.">
        <title>De novo genome assembly of the potent medicinal plant Rehmannia glutinosa using nanopore technology.</title>
        <authorList>
            <person name="Ma L."/>
            <person name="Dong C."/>
            <person name="Song C."/>
            <person name="Wang X."/>
            <person name="Zheng X."/>
            <person name="Niu Y."/>
            <person name="Chen S."/>
            <person name="Feng W."/>
        </authorList>
    </citation>
    <scope>NUCLEOTIDE SEQUENCE [LARGE SCALE GENOMIC DNA]</scope>
    <source>
        <strain evidence="2">DH-2019</strain>
    </source>
</reference>
<feature type="region of interest" description="Disordered" evidence="1">
    <location>
        <begin position="35"/>
        <end position="57"/>
    </location>
</feature>
<sequence>MGGGRNSSSSSGEEDGDAEWRAAIDSVTAATTTTFIKQDSNGRATHEDDDEKHEPQNIKHYQIKAQKLLDDILDKTIEVVTDTAHILDNDPKLINAGIRLFKLAPAGIVFDHLGERTSTYHKLFSHLSAEFLRIKVLLLIPDELHGPKKKPKLVPGEDLDEKSKKFRKQLQSAAVDGADIISAAIAASQKSLAKLEARDAAAKAAAKREEERVAELKKIRGERWLPSVARQMRVNTQCKR</sequence>
<organism evidence="2 3">
    <name type="scientific">Rehmannia glutinosa</name>
    <name type="common">Chinese foxglove</name>
    <dbReference type="NCBI Taxonomy" id="99300"/>
    <lineage>
        <taxon>Eukaryota</taxon>
        <taxon>Viridiplantae</taxon>
        <taxon>Streptophyta</taxon>
        <taxon>Embryophyta</taxon>
        <taxon>Tracheophyta</taxon>
        <taxon>Spermatophyta</taxon>
        <taxon>Magnoliopsida</taxon>
        <taxon>eudicotyledons</taxon>
        <taxon>Gunneridae</taxon>
        <taxon>Pentapetalae</taxon>
        <taxon>asterids</taxon>
        <taxon>lamiids</taxon>
        <taxon>Lamiales</taxon>
        <taxon>Orobanchaceae</taxon>
        <taxon>Rehmannieae</taxon>
        <taxon>Rehmannia</taxon>
    </lineage>
</organism>
<evidence type="ECO:0000256" key="1">
    <source>
        <dbReference type="SAM" id="MobiDB-lite"/>
    </source>
</evidence>
<gene>
    <name evidence="2" type="ORF">DH2020_016081</name>
</gene>
<dbReference type="Proteomes" id="UP001318860">
    <property type="component" value="Unassembled WGS sequence"/>
</dbReference>
<protein>
    <submittedName>
        <fullName evidence="2">Uncharacterized protein</fullName>
    </submittedName>
</protein>
<accession>A0ABR0WVI4</accession>
<comment type="caution">
    <text evidence="2">The sequence shown here is derived from an EMBL/GenBank/DDBJ whole genome shotgun (WGS) entry which is preliminary data.</text>
</comment>
<evidence type="ECO:0000313" key="3">
    <source>
        <dbReference type="Proteomes" id="UP001318860"/>
    </source>
</evidence>